<dbReference type="InterPro" id="IPR029045">
    <property type="entry name" value="ClpP/crotonase-like_dom_sf"/>
</dbReference>
<dbReference type="PANTHER" id="PTHR35984:SF1">
    <property type="entry name" value="PERIPLASMIC SERINE PROTEASE"/>
    <property type="match status" value="1"/>
</dbReference>
<keyword evidence="2" id="KW-1185">Reference proteome</keyword>
<dbReference type="AlphaFoldDB" id="A0A1G7F7L6"/>
<evidence type="ECO:0000313" key="2">
    <source>
        <dbReference type="Proteomes" id="UP000199412"/>
    </source>
</evidence>
<reference evidence="1 2" key="1">
    <citation type="submission" date="2016-10" db="EMBL/GenBank/DDBJ databases">
        <authorList>
            <person name="de Groot N.N."/>
        </authorList>
    </citation>
    <scope>NUCLEOTIDE SEQUENCE [LARGE SCALE GENOMIC DNA]</scope>
    <source>
        <strain evidence="1 2">ATCC 700224</strain>
    </source>
</reference>
<dbReference type="InterPro" id="IPR002825">
    <property type="entry name" value="Pept_S49_ser-pept_pro"/>
</dbReference>
<name>A0A1G7F7L6_9PROT</name>
<dbReference type="Gene3D" id="3.90.226.10">
    <property type="entry name" value="2-enoyl-CoA Hydratase, Chain A, domain 1"/>
    <property type="match status" value="1"/>
</dbReference>
<sequence>MSNTIYDDIRKADNPFAIQRKERIELIEKIEQKLKCHVVVVYHNLKSPLSLLDDADAEMLEDVLSATVSNKKLLMIINSNGGFPLAAERIVHVARTFAPKGFETMVVRKAKSAATMVCLGSDKIHMCHTAELGPIDSQVIGPSGRRISVDSILDAYQKLMDELQHIDMNERNPVGLLQQLQSFDPSEIEEMRRIQALGRDMTGKFLSRHMMKGHEDEAIQNVVRAFSEAEAHKSHGRPVWADRAKDLGLKVAIIRHNNPFWQGCHELLLRFDLLCTLEESTSDLHLVKVMETARTQHAQKAPAELKE</sequence>
<dbReference type="OrthoDB" id="9806253at2"/>
<dbReference type="Proteomes" id="UP000199412">
    <property type="component" value="Unassembled WGS sequence"/>
</dbReference>
<evidence type="ECO:0000313" key="1">
    <source>
        <dbReference type="EMBL" id="SDE71861.1"/>
    </source>
</evidence>
<dbReference type="EMBL" id="FNAP01000010">
    <property type="protein sequence ID" value="SDE71861.1"/>
    <property type="molecule type" value="Genomic_DNA"/>
</dbReference>
<dbReference type="SUPFAM" id="SSF52096">
    <property type="entry name" value="ClpP/crotonase"/>
    <property type="match status" value="1"/>
</dbReference>
<dbReference type="STRING" id="69960.SAMN05421720_110150"/>
<protein>
    <submittedName>
        <fullName evidence="1">Serine dehydrogenase proteinase</fullName>
    </submittedName>
</protein>
<accession>A0A1G7F7L6</accession>
<organism evidence="1 2">
    <name type="scientific">Rhodospira trueperi</name>
    <dbReference type="NCBI Taxonomy" id="69960"/>
    <lineage>
        <taxon>Bacteria</taxon>
        <taxon>Pseudomonadati</taxon>
        <taxon>Pseudomonadota</taxon>
        <taxon>Alphaproteobacteria</taxon>
        <taxon>Rhodospirillales</taxon>
        <taxon>Rhodospirillaceae</taxon>
        <taxon>Rhodospira</taxon>
    </lineage>
</organism>
<gene>
    <name evidence="1" type="ORF">SAMN05421720_110150</name>
</gene>
<proteinExistence type="predicted"/>
<dbReference type="PANTHER" id="PTHR35984">
    <property type="entry name" value="PERIPLASMIC SERINE PROTEASE"/>
    <property type="match status" value="1"/>
</dbReference>
<dbReference type="Pfam" id="PF01972">
    <property type="entry name" value="SDH_protease"/>
    <property type="match status" value="1"/>
</dbReference>
<dbReference type="RefSeq" id="WP_092787214.1">
    <property type="nucleotide sequence ID" value="NZ_FNAP01000010.1"/>
</dbReference>
<dbReference type="GO" id="GO:0016020">
    <property type="term" value="C:membrane"/>
    <property type="evidence" value="ECO:0007669"/>
    <property type="project" value="InterPro"/>
</dbReference>